<dbReference type="InterPro" id="IPR002033">
    <property type="entry name" value="TatC"/>
</dbReference>
<feature type="transmembrane region" description="Helical" evidence="5">
    <location>
        <begin position="102"/>
        <end position="128"/>
    </location>
</feature>
<feature type="transmembrane region" description="Helical" evidence="5">
    <location>
        <begin position="20"/>
        <end position="37"/>
    </location>
</feature>
<evidence type="ECO:0000313" key="6">
    <source>
        <dbReference type="EMBL" id="VAW37639.1"/>
    </source>
</evidence>
<dbReference type="GO" id="GO:0033281">
    <property type="term" value="C:TAT protein transport complex"/>
    <property type="evidence" value="ECO:0007669"/>
    <property type="project" value="TreeGrafter"/>
</dbReference>
<organism evidence="6">
    <name type="scientific">hydrothermal vent metagenome</name>
    <dbReference type="NCBI Taxonomy" id="652676"/>
    <lineage>
        <taxon>unclassified sequences</taxon>
        <taxon>metagenomes</taxon>
        <taxon>ecological metagenomes</taxon>
    </lineage>
</organism>
<keyword evidence="4 5" id="KW-0472">Membrane</keyword>
<dbReference type="PRINTS" id="PR01840">
    <property type="entry name" value="TATCFAMILY"/>
</dbReference>
<dbReference type="Pfam" id="PF00902">
    <property type="entry name" value="TatC"/>
    <property type="match status" value="1"/>
</dbReference>
<reference evidence="6" key="1">
    <citation type="submission" date="2018-06" db="EMBL/GenBank/DDBJ databases">
        <authorList>
            <person name="Zhirakovskaya E."/>
        </authorList>
    </citation>
    <scope>NUCLEOTIDE SEQUENCE</scope>
</reference>
<feature type="transmembrane region" description="Helical" evidence="5">
    <location>
        <begin position="189"/>
        <end position="205"/>
    </location>
</feature>
<dbReference type="GO" id="GO:0043953">
    <property type="term" value="P:protein transport by the Tat complex"/>
    <property type="evidence" value="ECO:0007669"/>
    <property type="project" value="TreeGrafter"/>
</dbReference>
<evidence type="ECO:0000256" key="5">
    <source>
        <dbReference type="SAM" id="Phobius"/>
    </source>
</evidence>
<keyword evidence="3 5" id="KW-1133">Transmembrane helix</keyword>
<comment type="subcellular location">
    <subcellularLocation>
        <location evidence="1">Membrane</location>
        <topology evidence="1">Multi-pass membrane protein</topology>
    </subcellularLocation>
</comment>
<evidence type="ECO:0000256" key="4">
    <source>
        <dbReference type="ARBA" id="ARBA00023136"/>
    </source>
</evidence>
<dbReference type="AlphaFoldDB" id="A0A3B0VLD6"/>
<feature type="transmembrane region" description="Helical" evidence="5">
    <location>
        <begin position="69"/>
        <end position="90"/>
    </location>
</feature>
<dbReference type="EMBL" id="UOEX01000218">
    <property type="protein sequence ID" value="VAW37639.1"/>
    <property type="molecule type" value="Genomic_DNA"/>
</dbReference>
<proteinExistence type="inferred from homology"/>
<feature type="transmembrane region" description="Helical" evidence="5">
    <location>
        <begin position="148"/>
        <end position="168"/>
    </location>
</feature>
<evidence type="ECO:0000256" key="3">
    <source>
        <dbReference type="ARBA" id="ARBA00022989"/>
    </source>
</evidence>
<dbReference type="PANTHER" id="PTHR30371">
    <property type="entry name" value="SEC-INDEPENDENT PROTEIN TRANSLOCASE PROTEIN TATC"/>
    <property type="match status" value="1"/>
</dbReference>
<dbReference type="GO" id="GO:0065002">
    <property type="term" value="P:intracellular protein transmembrane transport"/>
    <property type="evidence" value="ECO:0007669"/>
    <property type="project" value="TreeGrafter"/>
</dbReference>
<accession>A0A3B0VLD6</accession>
<gene>
    <name evidence="6" type="ORF">MNBD_DELTA03-1242</name>
</gene>
<keyword evidence="2 5" id="KW-0812">Transmembrane</keyword>
<evidence type="ECO:0000256" key="2">
    <source>
        <dbReference type="ARBA" id="ARBA00022692"/>
    </source>
</evidence>
<evidence type="ECO:0000256" key="1">
    <source>
        <dbReference type="ARBA" id="ARBA00004141"/>
    </source>
</evidence>
<name>A0A3B0VLD6_9ZZZZ</name>
<dbReference type="PANTHER" id="PTHR30371:SF0">
    <property type="entry name" value="SEC-INDEPENDENT PROTEIN TRANSLOCASE PROTEIN TATC, CHLOROPLASTIC-RELATED"/>
    <property type="match status" value="1"/>
</dbReference>
<protein>
    <submittedName>
        <fullName evidence="6">Twin-arginine translocation protein TatC</fullName>
    </submittedName>
</protein>
<dbReference type="GO" id="GO:0009977">
    <property type="term" value="F:proton motive force dependent protein transmembrane transporter activity"/>
    <property type="evidence" value="ECO:0007669"/>
    <property type="project" value="TreeGrafter"/>
</dbReference>
<sequence length="233" mass="26482">MEETHPYARVFVFIQALRKTALFVLAAIIISALLFYANSPRLFNMVQEHLHQKLVFFSVSGPFIAHLKLSFVLAIITLMPAIVFVFWQAMSRPFQLSRLSRFWFVCFTCLLFYSGAAFCYFITLPYGIDFLLGYKSVQLKPIISVGRFVNFVTIFVLGFGLIFELPIFMVFSAKAGLLPRSSFEKNRRYAVLIISIIAAVLTPTPDIFNMMLMGVPLYALYEAGILIIKLLGI</sequence>
<dbReference type="HAMAP" id="MF_00902">
    <property type="entry name" value="TatC"/>
    <property type="match status" value="1"/>
</dbReference>